<protein>
    <submittedName>
        <fullName evidence="14">Outer membrane receptor protein involved in Fe transport</fullName>
    </submittedName>
</protein>
<evidence type="ECO:0000256" key="1">
    <source>
        <dbReference type="ARBA" id="ARBA00004571"/>
    </source>
</evidence>
<evidence type="ECO:0000256" key="5">
    <source>
        <dbReference type="ARBA" id="ARBA00022729"/>
    </source>
</evidence>
<dbReference type="SUPFAM" id="SSF49464">
    <property type="entry name" value="Carboxypeptidase regulatory domain-like"/>
    <property type="match status" value="1"/>
</dbReference>
<reference evidence="14 15" key="1">
    <citation type="submission" date="2018-02" db="EMBL/GenBank/DDBJ databases">
        <title>Genomic Encyclopedia of Archaeal and Bacterial Type Strains, Phase II (KMG-II): from individual species to whole genera.</title>
        <authorList>
            <person name="Goeker M."/>
        </authorList>
    </citation>
    <scope>NUCLEOTIDE SEQUENCE [LARGE SCALE GENOMIC DNA]</scope>
    <source>
        <strain evidence="14 15">DSM 29526</strain>
    </source>
</reference>
<keyword evidence="4 10" id="KW-0812">Transmembrane</keyword>
<dbReference type="InterPro" id="IPR036942">
    <property type="entry name" value="Beta-barrel_TonB_sf"/>
</dbReference>
<gene>
    <name evidence="14" type="ORF">CLV84_0795</name>
</gene>
<dbReference type="Pfam" id="PF07715">
    <property type="entry name" value="Plug"/>
    <property type="match status" value="1"/>
</dbReference>
<evidence type="ECO:0000256" key="10">
    <source>
        <dbReference type="PROSITE-ProRule" id="PRU01360"/>
    </source>
</evidence>
<comment type="subcellular location">
    <subcellularLocation>
        <location evidence="1 10">Cell outer membrane</location>
        <topology evidence="1 10">Multi-pass membrane protein</topology>
    </subcellularLocation>
</comment>
<dbReference type="InterPro" id="IPR039426">
    <property type="entry name" value="TonB-dep_rcpt-like"/>
</dbReference>
<organism evidence="14 15">
    <name type="scientific">Neolewinella xylanilytica</name>
    <dbReference type="NCBI Taxonomy" id="1514080"/>
    <lineage>
        <taxon>Bacteria</taxon>
        <taxon>Pseudomonadati</taxon>
        <taxon>Bacteroidota</taxon>
        <taxon>Saprospiria</taxon>
        <taxon>Saprospirales</taxon>
        <taxon>Lewinellaceae</taxon>
        <taxon>Neolewinella</taxon>
    </lineage>
</organism>
<feature type="domain" description="TonB-dependent receptor plug" evidence="13">
    <location>
        <begin position="141"/>
        <end position="227"/>
    </location>
</feature>
<keyword evidence="3 10" id="KW-1134">Transmembrane beta strand</keyword>
<evidence type="ECO:0000256" key="2">
    <source>
        <dbReference type="ARBA" id="ARBA00022448"/>
    </source>
</evidence>
<dbReference type="Pfam" id="PF13620">
    <property type="entry name" value="CarboxypepD_reg"/>
    <property type="match status" value="1"/>
</dbReference>
<comment type="similarity">
    <text evidence="10 11">Belongs to the TonB-dependent receptor family.</text>
</comment>
<dbReference type="InterPro" id="IPR008969">
    <property type="entry name" value="CarboxyPept-like_regulatory"/>
</dbReference>
<evidence type="ECO:0000256" key="11">
    <source>
        <dbReference type="RuleBase" id="RU003357"/>
    </source>
</evidence>
<evidence type="ECO:0000256" key="4">
    <source>
        <dbReference type="ARBA" id="ARBA00022692"/>
    </source>
</evidence>
<evidence type="ECO:0000313" key="14">
    <source>
        <dbReference type="EMBL" id="PPK87842.1"/>
    </source>
</evidence>
<dbReference type="Proteomes" id="UP000237662">
    <property type="component" value="Unassembled WGS sequence"/>
</dbReference>
<evidence type="ECO:0000256" key="8">
    <source>
        <dbReference type="ARBA" id="ARBA00023170"/>
    </source>
</evidence>
<dbReference type="PANTHER" id="PTHR30069">
    <property type="entry name" value="TONB-DEPENDENT OUTER MEMBRANE RECEPTOR"/>
    <property type="match status" value="1"/>
</dbReference>
<evidence type="ECO:0000259" key="12">
    <source>
        <dbReference type="Pfam" id="PF00593"/>
    </source>
</evidence>
<evidence type="ECO:0000256" key="6">
    <source>
        <dbReference type="ARBA" id="ARBA00023077"/>
    </source>
</evidence>
<keyword evidence="2 10" id="KW-0813">Transport</keyword>
<dbReference type="GO" id="GO:0015344">
    <property type="term" value="F:siderophore uptake transmembrane transporter activity"/>
    <property type="evidence" value="ECO:0007669"/>
    <property type="project" value="TreeGrafter"/>
</dbReference>
<accession>A0A2S6I8N7</accession>
<dbReference type="PANTHER" id="PTHR30069:SF29">
    <property type="entry name" value="HEMOGLOBIN AND HEMOGLOBIN-HAPTOGLOBIN-BINDING PROTEIN 1-RELATED"/>
    <property type="match status" value="1"/>
</dbReference>
<evidence type="ECO:0000313" key="15">
    <source>
        <dbReference type="Proteomes" id="UP000237662"/>
    </source>
</evidence>
<evidence type="ECO:0000259" key="13">
    <source>
        <dbReference type="Pfam" id="PF07715"/>
    </source>
</evidence>
<dbReference type="Pfam" id="PF00593">
    <property type="entry name" value="TonB_dep_Rec_b-barrel"/>
    <property type="match status" value="1"/>
</dbReference>
<proteinExistence type="inferred from homology"/>
<keyword evidence="6 11" id="KW-0798">TonB box</keyword>
<dbReference type="Gene3D" id="2.40.170.20">
    <property type="entry name" value="TonB-dependent receptor, beta-barrel domain"/>
    <property type="match status" value="1"/>
</dbReference>
<feature type="domain" description="TonB-dependent receptor-like beta-barrel" evidence="12">
    <location>
        <begin position="319"/>
        <end position="784"/>
    </location>
</feature>
<dbReference type="InterPro" id="IPR037066">
    <property type="entry name" value="Plug_dom_sf"/>
</dbReference>
<keyword evidence="8 14" id="KW-0675">Receptor</keyword>
<evidence type="ECO:0000256" key="3">
    <source>
        <dbReference type="ARBA" id="ARBA00022452"/>
    </source>
</evidence>
<dbReference type="GO" id="GO:0044718">
    <property type="term" value="P:siderophore transmembrane transport"/>
    <property type="evidence" value="ECO:0007669"/>
    <property type="project" value="TreeGrafter"/>
</dbReference>
<evidence type="ECO:0000256" key="7">
    <source>
        <dbReference type="ARBA" id="ARBA00023136"/>
    </source>
</evidence>
<dbReference type="OrthoDB" id="9812892at2"/>
<evidence type="ECO:0000256" key="9">
    <source>
        <dbReference type="ARBA" id="ARBA00023237"/>
    </source>
</evidence>
<dbReference type="Gene3D" id="2.170.130.10">
    <property type="entry name" value="TonB-dependent receptor, plug domain"/>
    <property type="match status" value="1"/>
</dbReference>
<dbReference type="SUPFAM" id="SSF56935">
    <property type="entry name" value="Porins"/>
    <property type="match status" value="1"/>
</dbReference>
<comment type="caution">
    <text evidence="14">The sequence shown here is derived from an EMBL/GenBank/DDBJ whole genome shotgun (WGS) entry which is preliminary data.</text>
</comment>
<keyword evidence="5" id="KW-0732">Signal</keyword>
<keyword evidence="15" id="KW-1185">Reference proteome</keyword>
<name>A0A2S6I8N7_9BACT</name>
<keyword evidence="9 10" id="KW-0998">Cell outer membrane</keyword>
<keyword evidence="7 10" id="KW-0472">Membrane</keyword>
<dbReference type="Gene3D" id="2.60.40.1120">
    <property type="entry name" value="Carboxypeptidase-like, regulatory domain"/>
    <property type="match status" value="1"/>
</dbReference>
<dbReference type="RefSeq" id="WP_104418422.1">
    <property type="nucleotide sequence ID" value="NZ_PTJC01000005.1"/>
</dbReference>
<sequence>MPFTLPSFVIALLLLQVPLFGQSETTGRLSGGVFDADNEPLTGVVVSLNPGNHQTLTDLSGTFSFPELTPGSYVVQAYLLGHKPLRKAVAVAAGAQDLRLVLEADAMLLEEISVVGQSVTTALETEGFAMRALELEEEENSSVQVTDLLDRTSGIRIQQNGGMGSRINYNINGLSGNAIRIFIDGIPMESYGPSFSLQSLPASMIERIEVYKGVVPVELAGDALGGAINVVLKKTLERNALRASYSYGSFNTHQSAVSGNFYDPKSGFTVNGSAFYNASDNDYEVWGNQVYTTDPTTGDITYVRARRFHDRYRSGGFNARAGITNRSWADELLVGGVYSSLDQQIQHGATMESVYGSRKAYQQTQLVNLSYKDNSFLSDKLSLSAFSSYSNLDRRIVDTAAYIYDWDGQRKEKLDANDNVIGYYEYISGAEAGTPTLQTSNERVYVGRATAGYRISERHDLTANVLHTYFTRDSEDPLRHVDIRDLEDTRFSSRSIVGLGYAYRSTDNRLKLSAFYKYFNQGVRIVEYRKESATAEVELNRVNRSVRADGFGVTAAYEVFPNVLVQTSAERSFRLPVPQELFGNLAENLEPNYGLQPERSKNLNLGVTLGTYRFGNHETRFQVNAFIRDTEDKIKRNVREDDTDETTEFINDDSYISKGFDADLFYSFAGKLDITSSVSVFNSLFNTPFDEDGLAYDWYRDRERNAPFFTANGNVRYRKQDLIQKGSRASVSANVGYVHWFYRDWESLGGRGKDIIPTQLVCDVGLLYTFPGERITLALDGRNIFDRQVFDNYALQKPGRAFYAKINFTIL</sequence>
<dbReference type="InterPro" id="IPR000531">
    <property type="entry name" value="Beta-barrel_TonB"/>
</dbReference>
<dbReference type="AlphaFoldDB" id="A0A2S6I8N7"/>
<dbReference type="PROSITE" id="PS52016">
    <property type="entry name" value="TONB_DEPENDENT_REC_3"/>
    <property type="match status" value="1"/>
</dbReference>
<dbReference type="GO" id="GO:0009279">
    <property type="term" value="C:cell outer membrane"/>
    <property type="evidence" value="ECO:0007669"/>
    <property type="project" value="UniProtKB-SubCell"/>
</dbReference>
<dbReference type="InterPro" id="IPR012910">
    <property type="entry name" value="Plug_dom"/>
</dbReference>
<dbReference type="EMBL" id="PTJC01000005">
    <property type="protein sequence ID" value="PPK87842.1"/>
    <property type="molecule type" value="Genomic_DNA"/>
</dbReference>